<dbReference type="AlphaFoldDB" id="A0A0D2HAN6"/>
<dbReference type="GeneID" id="25304135"/>
<dbReference type="VEuPathDB" id="FungiDB:Z517_04645"/>
<name>A0A0D2HAN6_9EURO</name>
<organism evidence="2 3">
    <name type="scientific">Fonsecaea pedrosoi CBS 271.37</name>
    <dbReference type="NCBI Taxonomy" id="1442368"/>
    <lineage>
        <taxon>Eukaryota</taxon>
        <taxon>Fungi</taxon>
        <taxon>Dikarya</taxon>
        <taxon>Ascomycota</taxon>
        <taxon>Pezizomycotina</taxon>
        <taxon>Eurotiomycetes</taxon>
        <taxon>Chaetothyriomycetidae</taxon>
        <taxon>Chaetothyriales</taxon>
        <taxon>Herpotrichiellaceae</taxon>
        <taxon>Fonsecaea</taxon>
    </lineage>
</organism>
<gene>
    <name evidence="2" type="ORF">Z517_04645</name>
</gene>
<dbReference type="EMBL" id="KN846971">
    <property type="protein sequence ID" value="KIW81619.1"/>
    <property type="molecule type" value="Genomic_DNA"/>
</dbReference>
<protein>
    <recommendedName>
        <fullName evidence="4">Fungal N-terminal domain-containing protein</fullName>
    </recommendedName>
</protein>
<dbReference type="HOGENOM" id="CLU_112108_0_0_1"/>
<reference evidence="2 3" key="1">
    <citation type="submission" date="2015-01" db="EMBL/GenBank/DDBJ databases">
        <title>The Genome Sequence of Fonsecaea pedrosoi CBS 271.37.</title>
        <authorList>
            <consortium name="The Broad Institute Genomics Platform"/>
            <person name="Cuomo C."/>
            <person name="de Hoog S."/>
            <person name="Gorbushina A."/>
            <person name="Stielow B."/>
            <person name="Teixiera M."/>
            <person name="Abouelleil A."/>
            <person name="Chapman S.B."/>
            <person name="Priest M."/>
            <person name="Young S.K."/>
            <person name="Wortman J."/>
            <person name="Nusbaum C."/>
            <person name="Birren B."/>
        </authorList>
    </citation>
    <scope>NUCLEOTIDE SEQUENCE [LARGE SCALE GENOMIC DNA]</scope>
    <source>
        <strain evidence="2 3">CBS 271.37</strain>
    </source>
</reference>
<keyword evidence="1" id="KW-1133">Transmembrane helix</keyword>
<dbReference type="RefSeq" id="XP_013285427.1">
    <property type="nucleotide sequence ID" value="XM_013429973.1"/>
</dbReference>
<accession>A0A0D2HAN6</accession>
<keyword evidence="3" id="KW-1185">Reference proteome</keyword>
<keyword evidence="1" id="KW-0812">Transmembrane</keyword>
<keyword evidence="1" id="KW-0472">Membrane</keyword>
<dbReference type="OrthoDB" id="4158939at2759"/>
<dbReference type="Proteomes" id="UP000053029">
    <property type="component" value="Unassembled WGS sequence"/>
</dbReference>
<feature type="transmembrane region" description="Helical" evidence="1">
    <location>
        <begin position="6"/>
        <end position="29"/>
    </location>
</feature>
<evidence type="ECO:0008006" key="4">
    <source>
        <dbReference type="Google" id="ProtNLM"/>
    </source>
</evidence>
<evidence type="ECO:0000313" key="2">
    <source>
        <dbReference type="EMBL" id="KIW81619.1"/>
    </source>
</evidence>
<sequence length="147" mass="15946">MSDPLSATSSVIGVVSLGLVVCQGLATYFSTYKGQDQYLDSLTQRAENLQGCLTLLQHALPLWTVRFSDTAPHIEQHITACQASIVVLSSKLSGFKRTQGPSLHRDKLRYVAHKAAFPFTKATITELSGILDGLQENLNTVLCIVGL</sequence>
<evidence type="ECO:0000256" key="1">
    <source>
        <dbReference type="SAM" id="Phobius"/>
    </source>
</evidence>
<proteinExistence type="predicted"/>
<evidence type="ECO:0000313" key="3">
    <source>
        <dbReference type="Proteomes" id="UP000053029"/>
    </source>
</evidence>